<feature type="region of interest" description="Disordered" evidence="1">
    <location>
        <begin position="468"/>
        <end position="544"/>
    </location>
</feature>
<dbReference type="EMBL" id="OOIL02006792">
    <property type="protein sequence ID" value="VFR02102.1"/>
    <property type="molecule type" value="Genomic_DNA"/>
</dbReference>
<name>A0A484NKT2_9ASTE</name>
<dbReference type="InterPro" id="IPR032675">
    <property type="entry name" value="LRR_dom_sf"/>
</dbReference>
<dbReference type="SUPFAM" id="SSF81383">
    <property type="entry name" value="F-box domain"/>
    <property type="match status" value="1"/>
</dbReference>
<protein>
    <recommendedName>
        <fullName evidence="4">F-box domain-containing protein</fullName>
    </recommendedName>
</protein>
<sequence>MADTPTRNPKRCCGVSQDPSKLHFNSHLDLDRVDSLLHSFLGLSNSALDLSFDRLLDSSLCASDQCDAVDGALRLGSALLEAGKRASRGLAASHNASVWPLSSDITIKIFSLLGTRSVCYASATCSFFHKCAADPACYADIDLVTPVPRVNNLIVATMIQRAGKAFRSLKLGIVPSPMTAASRSAQPLIFPRLGKEASTLTRSCLAPLSSNDGTIGSSLRRLHLCNIERLDDSSLNAALSVCSSLRDLEVVGLNVDLSQTIGSISKSCPLIERLFFESSKAGRDCSFKLQSCSDLVNNCPNISSLALRGYKLHDSKVRVLFKGFHKLKYVDFSTSYSVTGSFLKNLGGDASRNVLEVLILRDCMHLKEVEIARFFSTVLAGDFKHLKHIDISNREGLASEVDWYERSCSQSFIPFQQLMEARPGLCLLAEFPHECELKNSSNLNRQFAIAIRLNRLCCSIDLERESQEDSPSRSSVPLSTLESRPLPSADSATPSPEILNPRVPETPTPSIPIESATGLSRSDPSGRRGKWTALDPVESGSSSKLRRRGFKMKFLSDRMVKTLFHMNPTVEKSTSKPRCWPTSSASSAVLYNIEYHVQDVPCSTSTLEEGRFSITVAQLRCKVVGLYVCFDCRSLCKLVEVYKECRRQEYELEIVVVCCPFWDQTQPSQPNSVMSSPPFRPHFSAKETAVAFGEEGQIQSIDASKVLKSQAPPSLPPSQRDKLTAFPHESNCKKNHIKAKMLANKFSLGGTHELPARLSNECKIGSYFDQERPKYSKAFLNVPDIKLGKRVKALDLLGDSRNALVSYYGSGMGAGVMASGQQSLTLDISGKYVMICCVFVPSIWSSKDADMVYHTTLAYHELARRDDFVLVVVPMMRKGFCCSYDAYEIFLSAFSCLVVRLVDSQRECICSALGFNGKIKVLILDLAHNVFFHGPRCFSDLEEVSMIAFPLLRKDKLSVQVMTLFWRLASSMNFWALYNIEYHHQNVPRISSTLEEGRLSITIAQLRRKVVGLYVCSDCRSLCKLVEVYYGRILKD</sequence>
<organism evidence="2 3">
    <name type="scientific">Cuscuta campestris</name>
    <dbReference type="NCBI Taxonomy" id="132261"/>
    <lineage>
        <taxon>Eukaryota</taxon>
        <taxon>Viridiplantae</taxon>
        <taxon>Streptophyta</taxon>
        <taxon>Embryophyta</taxon>
        <taxon>Tracheophyta</taxon>
        <taxon>Spermatophyta</taxon>
        <taxon>Magnoliopsida</taxon>
        <taxon>eudicotyledons</taxon>
        <taxon>Gunneridae</taxon>
        <taxon>Pentapetalae</taxon>
        <taxon>asterids</taxon>
        <taxon>lamiids</taxon>
        <taxon>Solanales</taxon>
        <taxon>Convolvulaceae</taxon>
        <taxon>Cuscuteae</taxon>
        <taxon>Cuscuta</taxon>
        <taxon>Cuscuta subgen. Grammica</taxon>
        <taxon>Cuscuta sect. Cleistogrammica</taxon>
    </lineage>
</organism>
<dbReference type="AlphaFoldDB" id="A0A484NKT2"/>
<proteinExistence type="predicted"/>
<reference evidence="2 3" key="1">
    <citation type="submission" date="2018-04" db="EMBL/GenBank/DDBJ databases">
        <authorList>
            <person name="Vogel A."/>
        </authorList>
    </citation>
    <scope>NUCLEOTIDE SEQUENCE [LARGE SCALE GENOMIC DNA]</scope>
</reference>
<dbReference type="InterPro" id="IPR036047">
    <property type="entry name" value="F-box-like_dom_sf"/>
</dbReference>
<accession>A0A484NKT2</accession>
<dbReference type="PANTHER" id="PTHR38926:SF2">
    <property type="entry name" value="F-BOX_LRR-REPEAT PROTEIN 21-RELATED"/>
    <property type="match status" value="1"/>
</dbReference>
<feature type="compositionally biased region" description="Polar residues" evidence="1">
    <location>
        <begin position="472"/>
        <end position="482"/>
    </location>
</feature>
<dbReference type="Proteomes" id="UP000595140">
    <property type="component" value="Unassembled WGS sequence"/>
</dbReference>
<evidence type="ECO:0000256" key="1">
    <source>
        <dbReference type="SAM" id="MobiDB-lite"/>
    </source>
</evidence>
<evidence type="ECO:0008006" key="4">
    <source>
        <dbReference type="Google" id="ProtNLM"/>
    </source>
</evidence>
<gene>
    <name evidence="2" type="ORF">CCAM_LOCUS43877</name>
</gene>
<dbReference type="OrthoDB" id="10257471at2759"/>
<keyword evidence="3" id="KW-1185">Reference proteome</keyword>
<dbReference type="Gene3D" id="3.80.10.10">
    <property type="entry name" value="Ribonuclease Inhibitor"/>
    <property type="match status" value="1"/>
</dbReference>
<dbReference type="SUPFAM" id="SSF52047">
    <property type="entry name" value="RNI-like"/>
    <property type="match status" value="1"/>
</dbReference>
<dbReference type="PANTHER" id="PTHR38926">
    <property type="entry name" value="F-BOX DOMAIN CONTAINING PROTEIN, EXPRESSED"/>
    <property type="match status" value="1"/>
</dbReference>
<evidence type="ECO:0000313" key="2">
    <source>
        <dbReference type="EMBL" id="VFR02102.1"/>
    </source>
</evidence>
<evidence type="ECO:0000313" key="3">
    <source>
        <dbReference type="Proteomes" id="UP000595140"/>
    </source>
</evidence>